<reference evidence="1 2" key="1">
    <citation type="submission" date="2017-05" db="EMBL/GenBank/DDBJ databases">
        <authorList>
            <person name="Varghese N."/>
            <person name="Submissions S."/>
        </authorList>
    </citation>
    <scope>NUCLEOTIDE SEQUENCE [LARGE SCALE GENOMIC DNA]</scope>
    <source>
        <strain evidence="1 2">DSM 19036</strain>
    </source>
</reference>
<dbReference type="EMBL" id="FXTN01000007">
    <property type="protein sequence ID" value="SMO80843.1"/>
    <property type="molecule type" value="Genomic_DNA"/>
</dbReference>
<evidence type="ECO:0000313" key="2">
    <source>
        <dbReference type="Proteomes" id="UP000320300"/>
    </source>
</evidence>
<gene>
    <name evidence="1" type="ORF">SAMN06265348_107308</name>
</gene>
<dbReference type="OrthoDB" id="719419at2"/>
<accession>A0A521EA98</accession>
<sequence>MSAITSLVPDIKRDIAGIDIEWPEITLSFSWCRVNVNSQQRDDLQNQTALLLTGKVEAKPLIGLSAYLDFLALIQRVHPIALAVIAVADLTMALIGDGSKITCELRAKGTLGGKVEGFLNTLTKENSFNKADRDTNGKPIATITGDLEFTVKIEIKIEVRKDYVFVAVEGSAEASIEAKAKWWARGVVDFDLKGYYTMYYGTFEGLEIVGKAKIEGKVSGERDIAQAPSAAGAAVAPKKESNSLFSGNAEKSLKFQAIDKQEEKELGKLYFSIG</sequence>
<proteinExistence type="predicted"/>
<organism evidence="1 2">
    <name type="scientific">Pedobacter westerhofensis</name>
    <dbReference type="NCBI Taxonomy" id="425512"/>
    <lineage>
        <taxon>Bacteria</taxon>
        <taxon>Pseudomonadati</taxon>
        <taxon>Bacteroidota</taxon>
        <taxon>Sphingobacteriia</taxon>
        <taxon>Sphingobacteriales</taxon>
        <taxon>Sphingobacteriaceae</taxon>
        <taxon>Pedobacter</taxon>
    </lineage>
</organism>
<dbReference type="RefSeq" id="WP_142529114.1">
    <property type="nucleotide sequence ID" value="NZ_CBCSJO010000007.1"/>
</dbReference>
<dbReference type="AlphaFoldDB" id="A0A521EA98"/>
<keyword evidence="2" id="KW-1185">Reference proteome</keyword>
<name>A0A521EA98_9SPHI</name>
<protein>
    <submittedName>
        <fullName evidence="1">Uncharacterized protein</fullName>
    </submittedName>
</protein>
<dbReference type="Proteomes" id="UP000320300">
    <property type="component" value="Unassembled WGS sequence"/>
</dbReference>
<evidence type="ECO:0000313" key="1">
    <source>
        <dbReference type="EMBL" id="SMO80843.1"/>
    </source>
</evidence>